<dbReference type="EMBL" id="JANJQO010000435">
    <property type="protein sequence ID" value="KAJ2977823.1"/>
    <property type="molecule type" value="Genomic_DNA"/>
</dbReference>
<keyword evidence="2" id="KW-1185">Reference proteome</keyword>
<comment type="caution">
    <text evidence="1">The sequence shown here is derived from an EMBL/GenBank/DDBJ whole genome shotgun (WGS) entry which is preliminary data.</text>
</comment>
<reference evidence="1" key="1">
    <citation type="submission" date="2022-08" db="EMBL/GenBank/DDBJ databases">
        <title>Genome Sequence of Lecanicillium fungicola.</title>
        <authorList>
            <person name="Buettner E."/>
        </authorList>
    </citation>
    <scope>NUCLEOTIDE SEQUENCE</scope>
    <source>
        <strain evidence="1">Babe33</strain>
    </source>
</reference>
<accession>A0ACC1NHJ6</accession>
<name>A0ACC1NHJ6_9HYPO</name>
<gene>
    <name evidence="1" type="ORF">NQ176_g4157</name>
</gene>
<dbReference type="Proteomes" id="UP001143910">
    <property type="component" value="Unassembled WGS sequence"/>
</dbReference>
<proteinExistence type="predicted"/>
<evidence type="ECO:0000313" key="1">
    <source>
        <dbReference type="EMBL" id="KAJ2977823.1"/>
    </source>
</evidence>
<protein>
    <submittedName>
        <fullName evidence="1">Uncharacterized protein</fullName>
    </submittedName>
</protein>
<organism evidence="1 2">
    <name type="scientific">Zarea fungicola</name>
    <dbReference type="NCBI Taxonomy" id="93591"/>
    <lineage>
        <taxon>Eukaryota</taxon>
        <taxon>Fungi</taxon>
        <taxon>Dikarya</taxon>
        <taxon>Ascomycota</taxon>
        <taxon>Pezizomycotina</taxon>
        <taxon>Sordariomycetes</taxon>
        <taxon>Hypocreomycetidae</taxon>
        <taxon>Hypocreales</taxon>
        <taxon>Cordycipitaceae</taxon>
        <taxon>Zarea</taxon>
    </lineage>
</organism>
<evidence type="ECO:0000313" key="2">
    <source>
        <dbReference type="Proteomes" id="UP001143910"/>
    </source>
</evidence>
<sequence length="253" mass="27364">MKTFWMFPAVAAAAAVADPANPNAPPHGVPSLSQDQMHKNVLNNHPAHWIVNSTHLEEYLLANRDANHTIYISDEKAFVSLATVEYDVERLATRDSGPCRIPSKYIKTYTKQTGQWPGAWTPASSCLFTGKSNLGGSEAISTSFALAIAENAGLSFTLIKDVLSATLGLTVTETYTTTRTWTCNVNANSVVQVWNQPYLAWGWFWSQSCDTNTICGGCGPEYVNGGATAPAMNPSSGQWLNYGCSTGQSNVRC</sequence>